<sequence>MLLVGVGHLGESPGFLSFSCCSIDLPEHALTVVIPSFTRLISCVVAWQSPRWKLVRLLLLPKRKPITF</sequence>
<dbReference type="EMBL" id="JBAWTH010000039">
    <property type="protein sequence ID" value="KAL2284084.1"/>
    <property type="molecule type" value="Genomic_DNA"/>
</dbReference>
<dbReference type="Proteomes" id="UP001600888">
    <property type="component" value="Unassembled WGS sequence"/>
</dbReference>
<name>A0ABR4ENS0_9PEZI</name>
<proteinExistence type="predicted"/>
<keyword evidence="2" id="KW-1185">Reference proteome</keyword>
<protein>
    <submittedName>
        <fullName evidence="1">Uncharacterized protein</fullName>
    </submittedName>
</protein>
<gene>
    <name evidence="1" type="ORF">FJTKL_09288</name>
</gene>
<organism evidence="1 2">
    <name type="scientific">Diaporthe vaccinii</name>
    <dbReference type="NCBI Taxonomy" id="105482"/>
    <lineage>
        <taxon>Eukaryota</taxon>
        <taxon>Fungi</taxon>
        <taxon>Dikarya</taxon>
        <taxon>Ascomycota</taxon>
        <taxon>Pezizomycotina</taxon>
        <taxon>Sordariomycetes</taxon>
        <taxon>Sordariomycetidae</taxon>
        <taxon>Diaporthales</taxon>
        <taxon>Diaporthaceae</taxon>
        <taxon>Diaporthe</taxon>
        <taxon>Diaporthe eres species complex</taxon>
    </lineage>
</organism>
<evidence type="ECO:0000313" key="2">
    <source>
        <dbReference type="Proteomes" id="UP001600888"/>
    </source>
</evidence>
<comment type="caution">
    <text evidence="1">The sequence shown here is derived from an EMBL/GenBank/DDBJ whole genome shotgun (WGS) entry which is preliminary data.</text>
</comment>
<accession>A0ABR4ENS0</accession>
<reference evidence="1 2" key="1">
    <citation type="submission" date="2024-03" db="EMBL/GenBank/DDBJ databases">
        <title>A high-quality draft genome sequence of Diaporthe vaccinii, a causative agent of upright dieback and viscid rot disease in cranberry plants.</title>
        <authorList>
            <person name="Sarrasin M."/>
            <person name="Lang B.F."/>
            <person name="Burger G."/>
        </authorList>
    </citation>
    <scope>NUCLEOTIDE SEQUENCE [LARGE SCALE GENOMIC DNA]</scope>
    <source>
        <strain evidence="1 2">IS7</strain>
    </source>
</reference>
<evidence type="ECO:0000313" key="1">
    <source>
        <dbReference type="EMBL" id="KAL2284084.1"/>
    </source>
</evidence>